<organism evidence="1">
    <name type="scientific">uncultured Caudovirales phage</name>
    <dbReference type="NCBI Taxonomy" id="2100421"/>
    <lineage>
        <taxon>Viruses</taxon>
        <taxon>Duplodnaviria</taxon>
        <taxon>Heunggongvirae</taxon>
        <taxon>Uroviricota</taxon>
        <taxon>Caudoviricetes</taxon>
        <taxon>Peduoviridae</taxon>
        <taxon>Maltschvirus</taxon>
        <taxon>Maltschvirus maltsch</taxon>
    </lineage>
</organism>
<proteinExistence type="predicted"/>
<reference evidence="1" key="1">
    <citation type="submission" date="2020-04" db="EMBL/GenBank/DDBJ databases">
        <authorList>
            <person name="Chiriac C."/>
            <person name="Salcher M."/>
            <person name="Ghai R."/>
            <person name="Kavagutti S V."/>
        </authorList>
    </citation>
    <scope>NUCLEOTIDE SEQUENCE</scope>
</reference>
<accession>A0A6J5NIP8</accession>
<gene>
    <name evidence="1" type="ORF">UFOVP711_13</name>
</gene>
<evidence type="ECO:0000313" key="1">
    <source>
        <dbReference type="EMBL" id="CAB4158602.1"/>
    </source>
</evidence>
<protein>
    <submittedName>
        <fullName evidence="1">Uncharacterized protein</fullName>
    </submittedName>
</protein>
<dbReference type="EMBL" id="LR796677">
    <property type="protein sequence ID" value="CAB4158602.1"/>
    <property type="molecule type" value="Genomic_DNA"/>
</dbReference>
<name>A0A6J5NIP8_9CAUD</name>
<sequence>MTIETAFLDLMPSTVTWYSQTSRDAYGKDAWSATGKTQRCRIEKSNALSNTDDGQSINEDGTVYFYGVSTIGIKDKLVLPDGSTRIVLTINTHNDGDGAFVTVLTFGKA</sequence>